<protein>
    <submittedName>
        <fullName evidence="2">Uncharacterized protein</fullName>
    </submittedName>
</protein>
<keyword evidence="3" id="KW-1185">Reference proteome</keyword>
<gene>
    <name evidence="2" type="ORF">D9611_007464</name>
</gene>
<comment type="caution">
    <text evidence="2">The sequence shown here is derived from an EMBL/GenBank/DDBJ whole genome shotgun (WGS) entry which is preliminary data.</text>
</comment>
<feature type="region of interest" description="Disordered" evidence="1">
    <location>
        <begin position="447"/>
        <end position="481"/>
    </location>
</feature>
<dbReference type="AlphaFoldDB" id="A0A8H5CGX6"/>
<sequence>MPATRPSDVSLPAPNHISSNGYAPNHISNGYANQYISYNWPYSYPHANHVVPPPLANDAGWESTPPTNHVVSNTSHLGRSSSTVNNLPTQPFGLYPPSQPQYPRSTESHAQSFGNFHSVPYPYPNSSPISYYQNHPDPYTSPSYGHYPPQPILRTPPYPWVTPPLEPATFVQITPKPVPQPTQPATFAQTTPEPAPQPPSITIQQARVLVEEINRLNAENVELRRRLRQATTTAPGDATLHPPRASAVPSTAAPAALANQPSSTTPPTSTLSPATTTGAAPALPPPRTFNFGTSASPGVSRNKPQASAVPATAAPATLANPTSFTIPPLLSATLTGAASALPPPAIFPRPIQPFESSRVRGYVPQYDDSDSDSDSSYFAKRSPTTVNTSFNFYEVHNDPNNNNGYNEYDDEDCQAYTTDDEQHEDDTGTTSPDPCNHDYCNCLVPSYDDSDGHQSEGQDYSDDDPNEHSDENADYEYDNPDPCDHSDYCNCLIRSYDDSDGHQSEGQHYSDDDPNYGDSDGHQSEGQDYSDDDPNDNSDENDKSDSQSSFEDS</sequence>
<feature type="compositionally biased region" description="Acidic residues" evidence="1">
    <location>
        <begin position="472"/>
        <end position="481"/>
    </location>
</feature>
<dbReference type="EMBL" id="JAACJK010000003">
    <property type="protein sequence ID" value="KAF5340568.1"/>
    <property type="molecule type" value="Genomic_DNA"/>
</dbReference>
<feature type="compositionally biased region" description="Low complexity" evidence="1">
    <location>
        <begin position="183"/>
        <end position="192"/>
    </location>
</feature>
<evidence type="ECO:0000256" key="1">
    <source>
        <dbReference type="SAM" id="MobiDB-lite"/>
    </source>
</evidence>
<name>A0A8H5CGX6_9AGAR</name>
<dbReference type="Proteomes" id="UP000541558">
    <property type="component" value="Unassembled WGS sequence"/>
</dbReference>
<feature type="compositionally biased region" description="Basic and acidic residues" evidence="1">
    <location>
        <begin position="495"/>
        <end position="511"/>
    </location>
</feature>
<dbReference type="OrthoDB" id="10587413at2759"/>
<feature type="compositionally biased region" description="Acidic residues" evidence="1">
    <location>
        <begin position="528"/>
        <end position="539"/>
    </location>
</feature>
<feature type="compositionally biased region" description="Low complexity" evidence="1">
    <location>
        <begin position="242"/>
        <end position="281"/>
    </location>
</feature>
<feature type="region of interest" description="Disordered" evidence="1">
    <location>
        <begin position="179"/>
        <end position="198"/>
    </location>
</feature>
<organism evidence="2 3">
    <name type="scientific">Ephemerocybe angulata</name>
    <dbReference type="NCBI Taxonomy" id="980116"/>
    <lineage>
        <taxon>Eukaryota</taxon>
        <taxon>Fungi</taxon>
        <taxon>Dikarya</taxon>
        <taxon>Basidiomycota</taxon>
        <taxon>Agaricomycotina</taxon>
        <taxon>Agaricomycetes</taxon>
        <taxon>Agaricomycetidae</taxon>
        <taxon>Agaricales</taxon>
        <taxon>Agaricineae</taxon>
        <taxon>Psathyrellaceae</taxon>
        <taxon>Ephemerocybe</taxon>
    </lineage>
</organism>
<reference evidence="2 3" key="1">
    <citation type="journal article" date="2020" name="ISME J.">
        <title>Uncovering the hidden diversity of litter-decomposition mechanisms in mushroom-forming fungi.</title>
        <authorList>
            <person name="Floudas D."/>
            <person name="Bentzer J."/>
            <person name="Ahren D."/>
            <person name="Johansson T."/>
            <person name="Persson P."/>
            <person name="Tunlid A."/>
        </authorList>
    </citation>
    <scope>NUCLEOTIDE SEQUENCE [LARGE SCALE GENOMIC DNA]</scope>
    <source>
        <strain evidence="2 3">CBS 175.51</strain>
    </source>
</reference>
<feature type="region of interest" description="Disordered" evidence="1">
    <location>
        <begin position="494"/>
        <end position="553"/>
    </location>
</feature>
<evidence type="ECO:0000313" key="2">
    <source>
        <dbReference type="EMBL" id="KAF5340568.1"/>
    </source>
</evidence>
<feature type="compositionally biased region" description="Polar residues" evidence="1">
    <location>
        <begin position="290"/>
        <end position="305"/>
    </location>
</feature>
<feature type="region of interest" description="Disordered" evidence="1">
    <location>
        <begin position="391"/>
        <end position="411"/>
    </location>
</feature>
<proteinExistence type="predicted"/>
<evidence type="ECO:0000313" key="3">
    <source>
        <dbReference type="Proteomes" id="UP000541558"/>
    </source>
</evidence>
<feature type="compositionally biased region" description="Low complexity" evidence="1">
    <location>
        <begin position="306"/>
        <end position="320"/>
    </location>
</feature>
<feature type="region of interest" description="Disordered" evidence="1">
    <location>
        <begin position="231"/>
        <end position="320"/>
    </location>
</feature>
<accession>A0A8H5CGX6</accession>